<evidence type="ECO:0000256" key="1">
    <source>
        <dbReference type="SAM" id="Phobius"/>
    </source>
</evidence>
<proteinExistence type="predicted"/>
<protein>
    <recommendedName>
        <fullName evidence="4">Transmembrane protein</fullName>
    </recommendedName>
</protein>
<dbReference type="AlphaFoldDB" id="A0A9Y2NL95"/>
<feature type="transmembrane region" description="Helical" evidence="1">
    <location>
        <begin position="152"/>
        <end position="173"/>
    </location>
</feature>
<feature type="transmembrane region" description="Helical" evidence="1">
    <location>
        <begin position="93"/>
        <end position="112"/>
    </location>
</feature>
<keyword evidence="1" id="KW-0812">Transmembrane</keyword>
<name>A0A9Y2NL95_9PSEU</name>
<dbReference type="RefSeq" id="WP_286002169.1">
    <property type="nucleotide sequence ID" value="NZ_CP127295.1"/>
</dbReference>
<accession>A0A9Y2NL95</accession>
<dbReference type="KEGG" id="amog:QRX60_19380"/>
<dbReference type="EMBL" id="CP127295">
    <property type="protein sequence ID" value="WIY05894.1"/>
    <property type="molecule type" value="Genomic_DNA"/>
</dbReference>
<feature type="transmembrane region" description="Helical" evidence="1">
    <location>
        <begin position="119"/>
        <end position="140"/>
    </location>
</feature>
<evidence type="ECO:0000313" key="3">
    <source>
        <dbReference type="Proteomes" id="UP001239397"/>
    </source>
</evidence>
<reference evidence="2 3" key="1">
    <citation type="submission" date="2023-06" db="EMBL/GenBank/DDBJ databases">
        <authorList>
            <person name="Oyuntsetseg B."/>
            <person name="Kim S.B."/>
        </authorList>
    </citation>
    <scope>NUCLEOTIDE SEQUENCE [LARGE SCALE GENOMIC DNA]</scope>
    <source>
        <strain evidence="2 3">4-36</strain>
    </source>
</reference>
<keyword evidence="3" id="KW-1185">Reference proteome</keyword>
<sequence>MTSYPDAATGLPQPAPVAVPSRPGALLALVGVAVVSALAAIVDGVLYFVGGRDMALDVAAETIATITGASADSVKADGGALLDAALDEVQSTLQVRGAVAVFFGVVLLLWGLLALRGAVWVRVLLTLAALANASVGLRLATDIEGGTAAIRGVAWLTVVTGLVVVALTWLPVINRYARARKGR</sequence>
<keyword evidence="1" id="KW-0472">Membrane</keyword>
<dbReference type="Proteomes" id="UP001239397">
    <property type="component" value="Chromosome"/>
</dbReference>
<gene>
    <name evidence="2" type="ORF">QRX60_19380</name>
</gene>
<keyword evidence="1" id="KW-1133">Transmembrane helix</keyword>
<evidence type="ECO:0008006" key="4">
    <source>
        <dbReference type="Google" id="ProtNLM"/>
    </source>
</evidence>
<organism evidence="2 3">
    <name type="scientific">Amycolatopsis mongoliensis</name>
    <dbReference type="NCBI Taxonomy" id="715475"/>
    <lineage>
        <taxon>Bacteria</taxon>
        <taxon>Bacillati</taxon>
        <taxon>Actinomycetota</taxon>
        <taxon>Actinomycetes</taxon>
        <taxon>Pseudonocardiales</taxon>
        <taxon>Pseudonocardiaceae</taxon>
        <taxon>Amycolatopsis</taxon>
    </lineage>
</organism>
<evidence type="ECO:0000313" key="2">
    <source>
        <dbReference type="EMBL" id="WIY05894.1"/>
    </source>
</evidence>
<feature type="transmembrane region" description="Helical" evidence="1">
    <location>
        <begin position="26"/>
        <end position="49"/>
    </location>
</feature>